<organism evidence="10 11">
    <name type="scientific">Glossina austeni</name>
    <name type="common">Savannah tsetse fly</name>
    <dbReference type="NCBI Taxonomy" id="7395"/>
    <lineage>
        <taxon>Eukaryota</taxon>
        <taxon>Metazoa</taxon>
        <taxon>Ecdysozoa</taxon>
        <taxon>Arthropoda</taxon>
        <taxon>Hexapoda</taxon>
        <taxon>Insecta</taxon>
        <taxon>Pterygota</taxon>
        <taxon>Neoptera</taxon>
        <taxon>Endopterygota</taxon>
        <taxon>Diptera</taxon>
        <taxon>Brachycera</taxon>
        <taxon>Muscomorpha</taxon>
        <taxon>Hippoboscoidea</taxon>
        <taxon>Glossinidae</taxon>
        <taxon>Glossina</taxon>
    </lineage>
</organism>
<comment type="similarity">
    <text evidence="4 9">Belongs to the inositol monophosphatase superfamily.</text>
</comment>
<keyword evidence="6 9" id="KW-0378">Hydrolase</keyword>
<evidence type="ECO:0000313" key="11">
    <source>
        <dbReference type="Proteomes" id="UP000078200"/>
    </source>
</evidence>
<dbReference type="CDD" id="cd01639">
    <property type="entry name" value="IMPase"/>
    <property type="match status" value="1"/>
</dbReference>
<dbReference type="Pfam" id="PF00459">
    <property type="entry name" value="Inositol_P"/>
    <property type="match status" value="1"/>
</dbReference>
<feature type="binding site" evidence="8">
    <location>
        <position position="75"/>
    </location>
    <ligand>
        <name>Mg(2+)</name>
        <dbReference type="ChEBI" id="CHEBI:18420"/>
        <label>1</label>
        <note>catalytic</note>
    </ligand>
</feature>
<dbReference type="PROSITE" id="PS00630">
    <property type="entry name" value="IMP_2"/>
    <property type="match status" value="1"/>
</dbReference>
<dbReference type="InterPro" id="IPR000760">
    <property type="entry name" value="Inositol_monophosphatase-like"/>
</dbReference>
<dbReference type="FunFam" id="3.40.190.80:FF:000002">
    <property type="entry name" value="Inositol-1-monophosphatase"/>
    <property type="match status" value="1"/>
</dbReference>
<dbReference type="InterPro" id="IPR020550">
    <property type="entry name" value="Inositol_monophosphatase_CS"/>
</dbReference>
<evidence type="ECO:0000256" key="2">
    <source>
        <dbReference type="ARBA" id="ARBA00001946"/>
    </source>
</evidence>
<dbReference type="Gene3D" id="3.30.540.10">
    <property type="entry name" value="Fructose-1,6-Bisphosphatase, subunit A, domain 1"/>
    <property type="match status" value="1"/>
</dbReference>
<proteinExistence type="inferred from homology"/>
<evidence type="ECO:0000256" key="9">
    <source>
        <dbReference type="RuleBase" id="RU364068"/>
    </source>
</evidence>
<keyword evidence="7 8" id="KW-0460">Magnesium</keyword>
<dbReference type="FunFam" id="3.30.540.10:FF:000004">
    <property type="entry name" value="Inositol-1-monophosphatase"/>
    <property type="match status" value="1"/>
</dbReference>
<comment type="pathway">
    <text evidence="3 9">Polyol metabolism; myo-inositol biosynthesis; myo-inositol from D-glucose 6-phosphate: step 2/2.</text>
</comment>
<evidence type="ECO:0000256" key="1">
    <source>
        <dbReference type="ARBA" id="ARBA00001033"/>
    </source>
</evidence>
<dbReference type="EnsemblMetazoa" id="GAUT051903-RA">
    <property type="protein sequence ID" value="GAUT051903-PA"/>
    <property type="gene ID" value="GAUT051903"/>
</dbReference>
<dbReference type="AlphaFoldDB" id="A0A1A9VYM9"/>
<evidence type="ECO:0000256" key="8">
    <source>
        <dbReference type="PIRSR" id="PIRSR600760-2"/>
    </source>
</evidence>
<dbReference type="PANTHER" id="PTHR20854">
    <property type="entry name" value="INOSITOL MONOPHOSPHATASE"/>
    <property type="match status" value="1"/>
</dbReference>
<dbReference type="SUPFAM" id="SSF56655">
    <property type="entry name" value="Carbohydrate phosphatase"/>
    <property type="match status" value="1"/>
</dbReference>
<evidence type="ECO:0000256" key="6">
    <source>
        <dbReference type="ARBA" id="ARBA00022801"/>
    </source>
</evidence>
<dbReference type="PRINTS" id="PR00377">
    <property type="entry name" value="IMPHPHTASES"/>
</dbReference>
<comment type="catalytic activity">
    <reaction evidence="1 9">
        <text>a myo-inositol phosphate + H2O = myo-inositol + phosphate</text>
        <dbReference type="Rhea" id="RHEA:24056"/>
        <dbReference type="ChEBI" id="CHEBI:15377"/>
        <dbReference type="ChEBI" id="CHEBI:17268"/>
        <dbReference type="ChEBI" id="CHEBI:43474"/>
        <dbReference type="ChEBI" id="CHEBI:84139"/>
        <dbReference type="EC" id="3.1.3.25"/>
    </reaction>
</comment>
<dbReference type="STRING" id="7395.A0A1A9VYM9"/>
<dbReference type="GO" id="GO:0046872">
    <property type="term" value="F:metal ion binding"/>
    <property type="evidence" value="ECO:0007669"/>
    <property type="project" value="UniProtKB-KW"/>
</dbReference>
<keyword evidence="5 8" id="KW-0479">Metal-binding</keyword>
<dbReference type="Proteomes" id="UP000078200">
    <property type="component" value="Unassembled WGS sequence"/>
</dbReference>
<dbReference type="GO" id="GO:0008934">
    <property type="term" value="F:inositol monophosphate 1-phosphatase activity"/>
    <property type="evidence" value="ECO:0007669"/>
    <property type="project" value="InterPro"/>
</dbReference>
<dbReference type="PANTHER" id="PTHR20854:SF4">
    <property type="entry name" value="INOSITOL-1-MONOPHOSPHATASE-RELATED"/>
    <property type="match status" value="1"/>
</dbReference>
<dbReference type="PROSITE" id="PS00629">
    <property type="entry name" value="IMP_1"/>
    <property type="match status" value="1"/>
</dbReference>
<dbReference type="UniPathway" id="UPA00823">
    <property type="reaction ID" value="UER00788"/>
</dbReference>
<feature type="binding site" evidence="8">
    <location>
        <position position="96"/>
    </location>
    <ligand>
        <name>Mg(2+)</name>
        <dbReference type="ChEBI" id="CHEBI:18420"/>
        <label>1</label>
        <note>catalytic</note>
    </ligand>
</feature>
<accession>A0A1A9VYM9</accession>
<name>A0A1A9VYM9_GLOAU</name>
<reference evidence="10" key="1">
    <citation type="submission" date="2020-05" db="UniProtKB">
        <authorList>
            <consortium name="EnsemblMetazoa"/>
        </authorList>
    </citation>
    <scope>IDENTIFICATION</scope>
    <source>
        <strain evidence="10">TTRI</strain>
    </source>
</reference>
<evidence type="ECO:0000256" key="7">
    <source>
        <dbReference type="ARBA" id="ARBA00022842"/>
    </source>
</evidence>
<dbReference type="VEuPathDB" id="VectorBase:GAUT051903"/>
<sequence>MEEKCEGIDLNKCHQVVSDLIKKAGEIIDTRNAHRKEFLTKQSDIDLVTDTDKEVENLLIKGLQNEFPNHRFIGEEESSAEGAPHKLTDSPTWIIDPVDGTMNFVHAFPHSCISVGLVVKKVTELAYVFNPMLKQLFHARRGHGAFYNNQSITVSGQKQLSNALITSEFGTSRDPEKMQVVKENFSKIVEKAHGIRILGSAALNMSMVALGAADAYYEFGIHAWDVCAADLLVREAGGVVIDPAGGAFDMMSRRALAAATPELAQELSATLTQFYPQPRDD</sequence>
<dbReference type="GO" id="GO:0006021">
    <property type="term" value="P:inositol biosynthetic process"/>
    <property type="evidence" value="ECO:0007669"/>
    <property type="project" value="UniProtKB-UniPathway"/>
</dbReference>
<feature type="binding site" evidence="8">
    <location>
        <position position="225"/>
    </location>
    <ligand>
        <name>Mg(2+)</name>
        <dbReference type="ChEBI" id="CHEBI:18420"/>
        <label>1</label>
        <note>catalytic</note>
    </ligand>
</feature>
<protein>
    <recommendedName>
        <fullName evidence="9">Inositol-1-monophosphatase</fullName>
        <ecNumber evidence="9">3.1.3.25</ecNumber>
    </recommendedName>
</protein>
<evidence type="ECO:0000256" key="4">
    <source>
        <dbReference type="ARBA" id="ARBA00009759"/>
    </source>
</evidence>
<evidence type="ECO:0000313" key="10">
    <source>
        <dbReference type="EnsemblMetazoa" id="GAUT051903-PA"/>
    </source>
</evidence>
<dbReference type="GO" id="GO:0007165">
    <property type="term" value="P:signal transduction"/>
    <property type="evidence" value="ECO:0007669"/>
    <property type="project" value="TreeGrafter"/>
</dbReference>
<evidence type="ECO:0000256" key="5">
    <source>
        <dbReference type="ARBA" id="ARBA00022723"/>
    </source>
</evidence>
<dbReference type="GO" id="GO:0046854">
    <property type="term" value="P:phosphatidylinositol phosphate biosynthetic process"/>
    <property type="evidence" value="ECO:0007669"/>
    <property type="project" value="InterPro"/>
</dbReference>
<dbReference type="PRINTS" id="PR00378">
    <property type="entry name" value="LIIMPHPHTASE"/>
</dbReference>
<dbReference type="Gene3D" id="3.40.190.80">
    <property type="match status" value="1"/>
</dbReference>
<keyword evidence="11" id="KW-1185">Reference proteome</keyword>
<evidence type="ECO:0000256" key="3">
    <source>
        <dbReference type="ARBA" id="ARBA00005152"/>
    </source>
</evidence>
<dbReference type="InterPro" id="IPR033942">
    <property type="entry name" value="IMPase"/>
</dbReference>
<feature type="binding site" evidence="8">
    <location>
        <position position="99"/>
    </location>
    <ligand>
        <name>Mg(2+)</name>
        <dbReference type="ChEBI" id="CHEBI:18420"/>
        <label>1</label>
        <note>catalytic</note>
    </ligand>
</feature>
<comment type="cofactor">
    <cofactor evidence="2 8 9">
        <name>Mg(2+)</name>
        <dbReference type="ChEBI" id="CHEBI:18420"/>
    </cofactor>
</comment>
<dbReference type="InterPro" id="IPR020583">
    <property type="entry name" value="Inositol_monoP_metal-BS"/>
</dbReference>
<dbReference type="EC" id="3.1.3.25" evidence="9"/>
<dbReference type="InterPro" id="IPR020552">
    <property type="entry name" value="Inositol_monoPase_Li-sen"/>
</dbReference>